<proteinExistence type="predicted"/>
<keyword evidence="2" id="KW-1185">Reference proteome</keyword>
<reference evidence="1" key="1">
    <citation type="submission" date="2021-05" db="EMBL/GenBank/DDBJ databases">
        <authorList>
            <person name="Pan Q."/>
            <person name="Jouanno E."/>
            <person name="Zahm M."/>
            <person name="Klopp C."/>
            <person name="Cabau C."/>
            <person name="Louis A."/>
            <person name="Berthelot C."/>
            <person name="Parey E."/>
            <person name="Roest Crollius H."/>
            <person name="Montfort J."/>
            <person name="Robinson-Rechavi M."/>
            <person name="Bouchez O."/>
            <person name="Lampietro C."/>
            <person name="Lopez Roques C."/>
            <person name="Donnadieu C."/>
            <person name="Postlethwait J."/>
            <person name="Bobe J."/>
            <person name="Dillon D."/>
            <person name="Chandos A."/>
            <person name="von Hippel F."/>
            <person name="Guiguen Y."/>
        </authorList>
    </citation>
    <scope>NUCLEOTIDE SEQUENCE</scope>
    <source>
        <strain evidence="1">YG-Jan2019</strain>
    </source>
</reference>
<dbReference type="EMBL" id="CM055741">
    <property type="protein sequence ID" value="KAJ8001738.1"/>
    <property type="molecule type" value="Genomic_DNA"/>
</dbReference>
<protein>
    <submittedName>
        <fullName evidence="1">Uncharacterized protein</fullName>
    </submittedName>
</protein>
<evidence type="ECO:0000313" key="1">
    <source>
        <dbReference type="EMBL" id="KAJ8001738.1"/>
    </source>
</evidence>
<organism evidence="1 2">
    <name type="scientific">Dallia pectoralis</name>
    <name type="common">Alaska blackfish</name>
    <dbReference type="NCBI Taxonomy" id="75939"/>
    <lineage>
        <taxon>Eukaryota</taxon>
        <taxon>Metazoa</taxon>
        <taxon>Chordata</taxon>
        <taxon>Craniata</taxon>
        <taxon>Vertebrata</taxon>
        <taxon>Euteleostomi</taxon>
        <taxon>Actinopterygii</taxon>
        <taxon>Neopterygii</taxon>
        <taxon>Teleostei</taxon>
        <taxon>Protacanthopterygii</taxon>
        <taxon>Esociformes</taxon>
        <taxon>Umbridae</taxon>
        <taxon>Dallia</taxon>
    </lineage>
</organism>
<gene>
    <name evidence="1" type="ORF">DPEC_G00172560</name>
</gene>
<dbReference type="Proteomes" id="UP001157502">
    <property type="component" value="Chromosome 14"/>
</dbReference>
<name>A0ACC2GDD4_DALPE</name>
<sequence>MAVTQAAVLPSFSSFSNFVYDNDNMKVWKLEDDAFSLNQNQTKKTSPCNPSDQQLDHPIREHPNDKVEALWDMEFLLSDWNGPSPERNSSLDYNTLNLPHLDRNLPLPGPYHVAEGVFKDKSSDGLTMGSDNNHMVELLSPMESIGSAPLEPYDLSYSDGRSSTSQSSFPVQPIAEQFGFTSGINQEGHRPGGILTKTPTKPWDFGMGRYNPQQHASIVSFQDGRFHHAPVAVTTPVTSDVQTRPYGFVQNHSHHKSFYRNQNECNSYHHHYEVFSSSVNFPQHQQTHPAAASSEAAPGGSEGKSGRRTAAKKRAAVHSCEYLGCSKTYTKSSHLKAHLRTHTGEKPYNCTWEGCAWKFARSDELTRHYRKHTGQKPYRCVLCQRAFSRSDHLALHMKQHN</sequence>
<evidence type="ECO:0000313" key="2">
    <source>
        <dbReference type="Proteomes" id="UP001157502"/>
    </source>
</evidence>
<accession>A0ACC2GDD4</accession>
<comment type="caution">
    <text evidence="1">The sequence shown here is derived from an EMBL/GenBank/DDBJ whole genome shotgun (WGS) entry which is preliminary data.</text>
</comment>